<evidence type="ECO:0000259" key="2">
    <source>
        <dbReference type="Pfam" id="PF13568"/>
    </source>
</evidence>
<dbReference type="KEGG" id="ddb:E7747_01600"/>
<feature type="domain" description="Outer membrane protein beta-barrel" evidence="2">
    <location>
        <begin position="23"/>
        <end position="182"/>
    </location>
</feature>
<proteinExistence type="predicted"/>
<dbReference type="AlphaFoldDB" id="A0A4P7VZY3"/>
<reference evidence="4" key="1">
    <citation type="submission" date="2019-02" db="EMBL/GenBank/DDBJ databases">
        <title>Isolation and identification of novel species under the genus Muribaculum.</title>
        <authorList>
            <person name="Miyake S."/>
            <person name="Ding Y."/>
            <person name="Low A."/>
            <person name="Soh M."/>
            <person name="Seedorf H."/>
        </authorList>
    </citation>
    <scope>NUCLEOTIDE SEQUENCE [LARGE SCALE GENOMIC DNA]</scope>
    <source>
        <strain evidence="4">H5</strain>
    </source>
</reference>
<accession>A0A4P7VZY3</accession>
<dbReference type="Proteomes" id="UP000297149">
    <property type="component" value="Chromosome"/>
</dbReference>
<dbReference type="InterPro" id="IPR025665">
    <property type="entry name" value="Beta-barrel_OMP_2"/>
</dbReference>
<keyword evidence="1" id="KW-0732">Signal</keyword>
<gene>
    <name evidence="3" type="ORF">E7747_01600</name>
</gene>
<organism evidence="3 4">
    <name type="scientific">Duncaniella dubosii</name>
    <dbReference type="NCBI Taxonomy" id="2518971"/>
    <lineage>
        <taxon>Bacteria</taxon>
        <taxon>Pseudomonadati</taxon>
        <taxon>Bacteroidota</taxon>
        <taxon>Bacteroidia</taxon>
        <taxon>Bacteroidales</taxon>
        <taxon>Muribaculaceae</taxon>
        <taxon>Duncaniella</taxon>
    </lineage>
</organism>
<dbReference type="SUPFAM" id="SSF56925">
    <property type="entry name" value="OMPA-like"/>
    <property type="match status" value="1"/>
</dbReference>
<dbReference type="RefSeq" id="WP_123613039.1">
    <property type="nucleotide sequence ID" value="NZ_CAXHQF010000060.1"/>
</dbReference>
<protein>
    <submittedName>
        <fullName evidence="3">PorT family protein</fullName>
    </submittedName>
</protein>
<feature type="signal peptide" evidence="1">
    <location>
        <begin position="1"/>
        <end position="23"/>
    </location>
</feature>
<keyword evidence="4" id="KW-1185">Reference proteome</keyword>
<evidence type="ECO:0000313" key="3">
    <source>
        <dbReference type="EMBL" id="QCD41113.1"/>
    </source>
</evidence>
<evidence type="ECO:0000313" key="4">
    <source>
        <dbReference type="Proteomes" id="UP000297149"/>
    </source>
</evidence>
<evidence type="ECO:0000256" key="1">
    <source>
        <dbReference type="SAM" id="SignalP"/>
    </source>
</evidence>
<dbReference type="Pfam" id="PF13568">
    <property type="entry name" value="OMP_b-brl_2"/>
    <property type="match status" value="1"/>
</dbReference>
<dbReference type="EMBL" id="CP039396">
    <property type="protein sequence ID" value="QCD41113.1"/>
    <property type="molecule type" value="Genomic_DNA"/>
</dbReference>
<name>A0A4P7VZY3_9BACT</name>
<sequence>MKRKFLTFIIILAALCGVHQANAQFRWGATVGANFNDLKFKQSGILSVGKGFGESAGINGEMMFPGIGFGIDIGLRYEQLGAKLNLGDFPLWESQGYSTDERIYIHNIQIPFNLKFKYTRLQGFEDYLAPFVFGGPVFNIQAAHSKCDALKFSGGDLGLTVGAGAEIFRRWQLSASYTWGMTYALKAKVLTDYSARNRTWDVRLTYYF</sequence>
<dbReference type="InterPro" id="IPR011250">
    <property type="entry name" value="OMP/PagP_B-barrel"/>
</dbReference>
<feature type="chain" id="PRO_5020881058" evidence="1">
    <location>
        <begin position="24"/>
        <end position="208"/>
    </location>
</feature>